<comment type="caution">
    <text evidence="1">The sequence shown here is derived from an EMBL/GenBank/DDBJ whole genome shotgun (WGS) entry which is preliminary data.</text>
</comment>
<evidence type="ECO:0000313" key="1">
    <source>
        <dbReference type="EMBL" id="KAJ7005302.1"/>
    </source>
</evidence>
<accession>A0AAD6WAI1</accession>
<keyword evidence="2" id="KW-1185">Reference proteome</keyword>
<dbReference type="AlphaFoldDB" id="A0AAD6WAI1"/>
<protein>
    <submittedName>
        <fullName evidence="1">Uncharacterized protein</fullName>
    </submittedName>
</protein>
<name>A0AAD6WAI1_9ROSI</name>
<evidence type="ECO:0000313" key="2">
    <source>
        <dbReference type="Proteomes" id="UP001164929"/>
    </source>
</evidence>
<dbReference type="EMBL" id="JAQIZT010000003">
    <property type="protein sequence ID" value="KAJ7005302.1"/>
    <property type="molecule type" value="Genomic_DNA"/>
</dbReference>
<dbReference type="Proteomes" id="UP001164929">
    <property type="component" value="Chromosome 3"/>
</dbReference>
<gene>
    <name evidence="1" type="ORF">NC653_009945</name>
</gene>
<reference evidence="1" key="1">
    <citation type="journal article" date="2023" name="Mol. Ecol. Resour.">
        <title>Chromosome-level genome assembly of a triploid poplar Populus alba 'Berolinensis'.</title>
        <authorList>
            <person name="Chen S."/>
            <person name="Yu Y."/>
            <person name="Wang X."/>
            <person name="Wang S."/>
            <person name="Zhang T."/>
            <person name="Zhou Y."/>
            <person name="He R."/>
            <person name="Meng N."/>
            <person name="Wang Y."/>
            <person name="Liu W."/>
            <person name="Liu Z."/>
            <person name="Liu J."/>
            <person name="Guo Q."/>
            <person name="Huang H."/>
            <person name="Sederoff R.R."/>
            <person name="Wang G."/>
            <person name="Qu G."/>
            <person name="Chen S."/>
        </authorList>
    </citation>
    <scope>NUCLEOTIDE SEQUENCE</scope>
    <source>
        <strain evidence="1">SC-2020</strain>
    </source>
</reference>
<sequence length="59" mass="6870">MVRVILITLVVRFRRRRFGLINRLRIDERLVGSWINSLAYQLLTQCVCTYCLRGDGGGE</sequence>
<organism evidence="1 2">
    <name type="scientific">Populus alba x Populus x berolinensis</name>
    <dbReference type="NCBI Taxonomy" id="444605"/>
    <lineage>
        <taxon>Eukaryota</taxon>
        <taxon>Viridiplantae</taxon>
        <taxon>Streptophyta</taxon>
        <taxon>Embryophyta</taxon>
        <taxon>Tracheophyta</taxon>
        <taxon>Spermatophyta</taxon>
        <taxon>Magnoliopsida</taxon>
        <taxon>eudicotyledons</taxon>
        <taxon>Gunneridae</taxon>
        <taxon>Pentapetalae</taxon>
        <taxon>rosids</taxon>
        <taxon>fabids</taxon>
        <taxon>Malpighiales</taxon>
        <taxon>Salicaceae</taxon>
        <taxon>Saliceae</taxon>
        <taxon>Populus</taxon>
    </lineage>
</organism>
<proteinExistence type="predicted"/>